<name>A0ABD4TGD8_9EURY</name>
<proteinExistence type="predicted"/>
<dbReference type="EMBL" id="VOTZ01000002">
    <property type="protein sequence ID" value="MCQ1537736.1"/>
    <property type="molecule type" value="Genomic_DNA"/>
</dbReference>
<dbReference type="AlphaFoldDB" id="A0ABD4TGD8"/>
<comment type="caution">
    <text evidence="1">The sequence shown here is derived from an EMBL/GenBank/DDBJ whole genome shotgun (WGS) entry which is preliminary data.</text>
</comment>
<dbReference type="Proteomes" id="UP001524383">
    <property type="component" value="Unassembled WGS sequence"/>
</dbReference>
<reference evidence="1 2" key="1">
    <citation type="submission" date="2019-08" db="EMBL/GenBank/DDBJ databases">
        <authorList>
            <person name="Chen S.-C."/>
            <person name="Lai M.-C."/>
            <person name="You Y.-T."/>
        </authorList>
    </citation>
    <scope>NUCLEOTIDE SEQUENCE [LARGE SCALE GENOMIC DNA]</scope>
    <source>
        <strain evidence="1 2">P2F9704a</strain>
    </source>
</reference>
<keyword evidence="2" id="KW-1185">Reference proteome</keyword>
<evidence type="ECO:0000313" key="2">
    <source>
        <dbReference type="Proteomes" id="UP001524383"/>
    </source>
</evidence>
<evidence type="ECO:0000313" key="1">
    <source>
        <dbReference type="EMBL" id="MCQ1537736.1"/>
    </source>
</evidence>
<sequence>MRSIPLMILLLALALAMPAGAFTADNLALSVQENGDADIRFDYTLNWIERFAVFLRIANPADEFRSALERAYKKPVDVKSVSSGSAVFRVEGLASLKESEEGVRYSVPALDFSYAVVELEKYWFAPLVQVDLTPDLTTLTFPDGHTESFVQVAGIPATSHTISF</sequence>
<organism evidence="1 2">
    <name type="scientific">Methanocalculus taiwanensis</name>
    <dbReference type="NCBI Taxonomy" id="106207"/>
    <lineage>
        <taxon>Archaea</taxon>
        <taxon>Methanobacteriati</taxon>
        <taxon>Methanobacteriota</taxon>
        <taxon>Stenosarchaea group</taxon>
        <taxon>Methanomicrobia</taxon>
        <taxon>Methanomicrobiales</taxon>
        <taxon>Methanocalculaceae</taxon>
        <taxon>Methanocalculus</taxon>
    </lineage>
</organism>
<protein>
    <submittedName>
        <fullName evidence="1">Uncharacterized protein</fullName>
    </submittedName>
</protein>
<gene>
    <name evidence="1" type="ORF">FTO68_01850</name>
</gene>
<accession>A0ABD4TGD8</accession>